<evidence type="ECO:0000256" key="5">
    <source>
        <dbReference type="ARBA" id="ARBA00022825"/>
    </source>
</evidence>
<evidence type="ECO:0000256" key="6">
    <source>
        <dbReference type="ARBA" id="ARBA00023145"/>
    </source>
</evidence>
<dbReference type="EMBL" id="BJFL01000006">
    <property type="protein sequence ID" value="GDY30249.1"/>
    <property type="molecule type" value="Genomic_DNA"/>
</dbReference>
<comment type="similarity">
    <text evidence="1">Belongs to the peptidase S1 family.</text>
</comment>
<dbReference type="InterPro" id="IPR009003">
    <property type="entry name" value="Peptidase_S1_PA"/>
</dbReference>
<dbReference type="CDD" id="cd21112">
    <property type="entry name" value="alphaLP-like"/>
    <property type="match status" value="1"/>
</dbReference>
<feature type="active site" description="Charge relay system" evidence="8">
    <location>
        <position position="229"/>
    </location>
</feature>
<keyword evidence="12" id="KW-1185">Reference proteome</keyword>
<dbReference type="InterPro" id="IPR001316">
    <property type="entry name" value="Pept_S1A_streptogrisin"/>
</dbReference>
<evidence type="ECO:0000256" key="9">
    <source>
        <dbReference type="PIRSR" id="PIRSR001134-2"/>
    </source>
</evidence>
<dbReference type="GO" id="GO:0004252">
    <property type="term" value="F:serine-type endopeptidase activity"/>
    <property type="evidence" value="ECO:0007669"/>
    <property type="project" value="InterPro"/>
</dbReference>
<evidence type="ECO:0000256" key="1">
    <source>
        <dbReference type="ARBA" id="ARBA00007664"/>
    </source>
</evidence>
<dbReference type="PRINTS" id="PR00861">
    <property type="entry name" value="ALYTICPTASE"/>
</dbReference>
<feature type="active site" description="Charge relay system" evidence="8">
    <location>
        <position position="200"/>
    </location>
</feature>
<evidence type="ECO:0000256" key="4">
    <source>
        <dbReference type="ARBA" id="ARBA00022801"/>
    </source>
</evidence>
<keyword evidence="7 9" id="KW-1015">Disulfide bond</keyword>
<feature type="disulfide bond" evidence="9">
    <location>
        <begin position="269"/>
        <end position="279"/>
    </location>
</feature>
<evidence type="ECO:0000256" key="3">
    <source>
        <dbReference type="ARBA" id="ARBA00022729"/>
    </source>
</evidence>
<evidence type="ECO:0000256" key="2">
    <source>
        <dbReference type="ARBA" id="ARBA00022670"/>
    </source>
</evidence>
<feature type="disulfide bond" evidence="9">
    <location>
        <begin position="305"/>
        <end position="332"/>
    </location>
</feature>
<dbReference type="InterPro" id="IPR043504">
    <property type="entry name" value="Peptidase_S1_PA_chymotrypsin"/>
</dbReference>
<dbReference type="Gene3D" id="3.30.300.50">
    <property type="match status" value="2"/>
</dbReference>
<organism evidence="11 12">
    <name type="scientific">Gandjariella thermophila</name>
    <dbReference type="NCBI Taxonomy" id="1931992"/>
    <lineage>
        <taxon>Bacteria</taxon>
        <taxon>Bacillati</taxon>
        <taxon>Actinomycetota</taxon>
        <taxon>Actinomycetes</taxon>
        <taxon>Pseudonocardiales</taxon>
        <taxon>Pseudonocardiaceae</taxon>
        <taxon>Gandjariella</taxon>
    </lineage>
</organism>
<feature type="disulfide bond" evidence="9">
    <location>
        <begin position="180"/>
        <end position="201"/>
    </location>
</feature>
<dbReference type="SUPFAM" id="SSF50494">
    <property type="entry name" value="Trypsin-like serine proteases"/>
    <property type="match status" value="1"/>
</dbReference>
<evidence type="ECO:0000259" key="10">
    <source>
        <dbReference type="Pfam" id="PF02983"/>
    </source>
</evidence>
<dbReference type="Pfam" id="PF02983">
    <property type="entry name" value="Pro_Al_protease"/>
    <property type="match status" value="1"/>
</dbReference>
<reference evidence="12" key="1">
    <citation type="submission" date="2019-04" db="EMBL/GenBank/DDBJ databases">
        <title>Draft genome sequence of Pseudonocardiaceae bacterium SL3-2-4.</title>
        <authorList>
            <person name="Ningsih F."/>
            <person name="Yokota A."/>
            <person name="Sakai Y."/>
            <person name="Nanatani K."/>
            <person name="Yabe S."/>
            <person name="Oetari A."/>
            <person name="Sjamsuridzal W."/>
        </authorList>
    </citation>
    <scope>NUCLEOTIDE SEQUENCE [LARGE SCALE GENOMIC DNA]</scope>
    <source>
        <strain evidence="12">SL3-2-4</strain>
    </source>
</reference>
<evidence type="ECO:0000256" key="7">
    <source>
        <dbReference type="ARBA" id="ARBA00023157"/>
    </source>
</evidence>
<keyword evidence="2 11" id="KW-0645">Protease</keyword>
<dbReference type="GO" id="GO:0005576">
    <property type="term" value="C:extracellular region"/>
    <property type="evidence" value="ECO:0007669"/>
    <property type="project" value="InterPro"/>
</dbReference>
<dbReference type="Proteomes" id="UP000298860">
    <property type="component" value="Unassembled WGS sequence"/>
</dbReference>
<keyword evidence="5" id="KW-0720">Serine protease</keyword>
<dbReference type="Gene3D" id="2.40.10.10">
    <property type="entry name" value="Trypsin-like serine proteases"/>
    <property type="match status" value="2"/>
</dbReference>
<proteinExistence type="inferred from homology"/>
<evidence type="ECO:0000313" key="12">
    <source>
        <dbReference type="Proteomes" id="UP000298860"/>
    </source>
</evidence>
<dbReference type="PIRSF" id="PIRSF001134">
    <property type="entry name" value="Streptogrisin"/>
    <property type="match status" value="1"/>
</dbReference>
<gene>
    <name evidence="11" type="ORF">GTS_18820</name>
</gene>
<dbReference type="InterPro" id="IPR004236">
    <property type="entry name" value="Pept_S1_alpha_lytic"/>
</dbReference>
<dbReference type="InterPro" id="IPR035070">
    <property type="entry name" value="Streptogrisin_prodomain"/>
</dbReference>
<dbReference type="GO" id="GO:0006508">
    <property type="term" value="P:proteolysis"/>
    <property type="evidence" value="ECO:0007669"/>
    <property type="project" value="UniProtKB-KW"/>
</dbReference>
<protein>
    <submittedName>
        <fullName evidence="11">Serine protease</fullName>
    </submittedName>
</protein>
<comment type="caution">
    <text evidence="11">The sequence shown here is derived from an EMBL/GenBank/DDBJ whole genome shotgun (WGS) entry which is preliminary data.</text>
</comment>
<sequence>MSVTSAEDPQVSPEILAAMQRDLGLTPRQATARLLAEAHAGTVERQLQASLGEAFGGAWFDAAANRLVVGVTDAGRAEAVRAAGADARVVTFTERQLDAAKAALDAMPAPRTVNGWYVDPQSNSVVVEVNGDGADPATRAFLSGARAQGGMVRVVTESAAPRLLYNVRGGDAWYGSNFRCSVGFNAVDSGGGKHFVTAGHCTASGGSAYGYNQVYLGRINGSHFGSGGDYGKVDVTSSSWSLVGTVNRYDGTSVAVRGSTAAAVGSSVCRSGSTTGWHCGTIQAKNQTVNYAEGTVTGLTRTNVCAEPGDSGGSWISGNQAQGVTSGGSGDCTWGGTTYFSPVNPALSAYGLRLVTG</sequence>
<keyword evidence="6" id="KW-0865">Zymogen</keyword>
<accession>A0A4D4J6S2</accession>
<keyword evidence="4" id="KW-0378">Hydrolase</keyword>
<keyword evidence="3" id="KW-0732">Signal</keyword>
<evidence type="ECO:0000313" key="11">
    <source>
        <dbReference type="EMBL" id="GDY30249.1"/>
    </source>
</evidence>
<name>A0A4D4J6S2_9PSEU</name>
<feature type="domain" description="Peptidase S1A alpha-lytic prodomain" evidence="10">
    <location>
        <begin position="94"/>
        <end position="145"/>
    </location>
</feature>
<evidence type="ECO:0000256" key="8">
    <source>
        <dbReference type="PIRSR" id="PIRSR001134-1"/>
    </source>
</evidence>
<dbReference type="AlphaFoldDB" id="A0A4D4J6S2"/>
<feature type="active site" description="Charge relay system" evidence="8">
    <location>
        <position position="311"/>
    </location>
</feature>